<feature type="domain" description="SpoVT-AbrB" evidence="1">
    <location>
        <begin position="7"/>
        <end position="52"/>
    </location>
</feature>
<gene>
    <name evidence="2" type="ORF">SAMN02745775_101136</name>
</gene>
<reference evidence="2 3" key="1">
    <citation type="submission" date="2016-10" db="EMBL/GenBank/DDBJ databases">
        <authorList>
            <person name="de Groot N.N."/>
        </authorList>
    </citation>
    <scope>NUCLEOTIDE SEQUENCE [LARGE SCALE GENOMIC DNA]</scope>
    <source>
        <strain evidence="2 3">DSM 19981</strain>
    </source>
</reference>
<protein>
    <submittedName>
        <fullName evidence="2">Putative addiction module antidote</fullName>
    </submittedName>
</protein>
<dbReference type="RefSeq" id="WP_092953994.1">
    <property type="nucleotide sequence ID" value="NZ_FOSQ01000001.1"/>
</dbReference>
<dbReference type="EMBL" id="FOSQ01000001">
    <property type="protein sequence ID" value="SFK16658.1"/>
    <property type="molecule type" value="Genomic_DNA"/>
</dbReference>
<dbReference type="Pfam" id="PF04014">
    <property type="entry name" value="MazE_antitoxin"/>
    <property type="match status" value="1"/>
</dbReference>
<accession>A0A1I3XAN0</accession>
<dbReference type="Proteomes" id="UP000199473">
    <property type="component" value="Unassembled WGS sequence"/>
</dbReference>
<organism evidence="2 3">
    <name type="scientific">Falsiroseomonas stagni DSM 19981</name>
    <dbReference type="NCBI Taxonomy" id="1123062"/>
    <lineage>
        <taxon>Bacteria</taxon>
        <taxon>Pseudomonadati</taxon>
        <taxon>Pseudomonadota</taxon>
        <taxon>Alphaproteobacteria</taxon>
        <taxon>Acetobacterales</taxon>
        <taxon>Roseomonadaceae</taxon>
        <taxon>Falsiroseomonas</taxon>
    </lineage>
</organism>
<dbReference type="SUPFAM" id="SSF89447">
    <property type="entry name" value="AbrB/MazE/MraZ-like"/>
    <property type="match status" value="1"/>
</dbReference>
<dbReference type="OrthoDB" id="5459182at2"/>
<evidence type="ECO:0000259" key="1">
    <source>
        <dbReference type="SMART" id="SM00966"/>
    </source>
</evidence>
<keyword evidence="3" id="KW-1185">Reference proteome</keyword>
<proteinExistence type="predicted"/>
<evidence type="ECO:0000313" key="3">
    <source>
        <dbReference type="Proteomes" id="UP000199473"/>
    </source>
</evidence>
<evidence type="ECO:0000313" key="2">
    <source>
        <dbReference type="EMBL" id="SFK16658.1"/>
    </source>
</evidence>
<dbReference type="Gene3D" id="2.10.260.10">
    <property type="match status" value="1"/>
</dbReference>
<dbReference type="GO" id="GO:0003677">
    <property type="term" value="F:DNA binding"/>
    <property type="evidence" value="ECO:0007669"/>
    <property type="project" value="InterPro"/>
</dbReference>
<dbReference type="STRING" id="1123062.SAMN02745775_101136"/>
<dbReference type="InterPro" id="IPR037914">
    <property type="entry name" value="SpoVT-AbrB_sf"/>
</dbReference>
<dbReference type="InterPro" id="IPR013432">
    <property type="entry name" value="Doc_partner"/>
</dbReference>
<sequence length="74" mass="8096">MATLKLRAVGNSVGVVLPKELLARLNLAEGDSLQVVESQDGLLLTVVPQETEAQLDLGREMMRKYRETFAALAK</sequence>
<dbReference type="AlphaFoldDB" id="A0A1I3XAN0"/>
<dbReference type="NCBIfam" id="TIGR02609">
    <property type="entry name" value="doc_partner"/>
    <property type="match status" value="1"/>
</dbReference>
<dbReference type="InterPro" id="IPR007159">
    <property type="entry name" value="SpoVT-AbrB_dom"/>
</dbReference>
<name>A0A1I3XAN0_9PROT</name>
<dbReference type="SMART" id="SM00966">
    <property type="entry name" value="SpoVT_AbrB"/>
    <property type="match status" value="1"/>
</dbReference>